<dbReference type="EMBL" id="KV745773">
    <property type="protein sequence ID" value="OCK73450.1"/>
    <property type="molecule type" value="Genomic_DNA"/>
</dbReference>
<evidence type="ECO:0000313" key="2">
    <source>
        <dbReference type="Proteomes" id="UP000250266"/>
    </source>
</evidence>
<dbReference type="AlphaFoldDB" id="A0A8E2DXC5"/>
<proteinExistence type="predicted"/>
<protein>
    <submittedName>
        <fullName evidence="1">Uncharacterized protein</fullName>
    </submittedName>
</protein>
<gene>
    <name evidence="1" type="ORF">K432DRAFT_398859</name>
</gene>
<name>A0A8E2DXC5_9PEZI</name>
<dbReference type="Proteomes" id="UP000250266">
    <property type="component" value="Unassembled WGS sequence"/>
</dbReference>
<accession>A0A8E2DXC5</accession>
<sequence length="112" mass="12385">MPRCTHVSRAPLARRILIPALSCLFYCNILKSGSIAGFTGLVMSPADITALSSSARFDHFDRMLFLTTNRSNELERVITNNRIQPMLKYDATGKMQKGTVGFNLRASSCSVI</sequence>
<reference evidence="1 2" key="1">
    <citation type="journal article" date="2016" name="Nat. Commun.">
        <title>Ectomycorrhizal ecology is imprinted in the genome of the dominant symbiotic fungus Cenococcum geophilum.</title>
        <authorList>
            <consortium name="DOE Joint Genome Institute"/>
            <person name="Peter M."/>
            <person name="Kohler A."/>
            <person name="Ohm R.A."/>
            <person name="Kuo A."/>
            <person name="Krutzmann J."/>
            <person name="Morin E."/>
            <person name="Arend M."/>
            <person name="Barry K.W."/>
            <person name="Binder M."/>
            <person name="Choi C."/>
            <person name="Clum A."/>
            <person name="Copeland A."/>
            <person name="Grisel N."/>
            <person name="Haridas S."/>
            <person name="Kipfer T."/>
            <person name="LaButti K."/>
            <person name="Lindquist E."/>
            <person name="Lipzen A."/>
            <person name="Maire R."/>
            <person name="Meier B."/>
            <person name="Mihaltcheva S."/>
            <person name="Molinier V."/>
            <person name="Murat C."/>
            <person name="Poggeler S."/>
            <person name="Quandt C.A."/>
            <person name="Sperisen C."/>
            <person name="Tritt A."/>
            <person name="Tisserant E."/>
            <person name="Crous P.W."/>
            <person name="Henrissat B."/>
            <person name="Nehls U."/>
            <person name="Egli S."/>
            <person name="Spatafora J.W."/>
            <person name="Grigoriev I.V."/>
            <person name="Martin F.M."/>
        </authorList>
    </citation>
    <scope>NUCLEOTIDE SEQUENCE [LARGE SCALE GENOMIC DNA]</scope>
    <source>
        <strain evidence="1 2">CBS 459.81</strain>
    </source>
</reference>
<evidence type="ECO:0000313" key="1">
    <source>
        <dbReference type="EMBL" id="OCK73450.1"/>
    </source>
</evidence>
<keyword evidence="2" id="KW-1185">Reference proteome</keyword>
<organism evidence="1 2">
    <name type="scientific">Lepidopterella palustris CBS 459.81</name>
    <dbReference type="NCBI Taxonomy" id="1314670"/>
    <lineage>
        <taxon>Eukaryota</taxon>
        <taxon>Fungi</taxon>
        <taxon>Dikarya</taxon>
        <taxon>Ascomycota</taxon>
        <taxon>Pezizomycotina</taxon>
        <taxon>Dothideomycetes</taxon>
        <taxon>Pleosporomycetidae</taxon>
        <taxon>Mytilinidiales</taxon>
        <taxon>Argynnaceae</taxon>
        <taxon>Lepidopterella</taxon>
    </lineage>
</organism>